<name>A0A0A9H0C0_ARUDO</name>
<protein>
    <submittedName>
        <fullName evidence="1">Uncharacterized protein</fullName>
    </submittedName>
</protein>
<reference evidence="1" key="2">
    <citation type="journal article" date="2015" name="Data Brief">
        <title>Shoot transcriptome of the giant reed, Arundo donax.</title>
        <authorList>
            <person name="Barrero R.A."/>
            <person name="Guerrero F.D."/>
            <person name="Moolhuijzen P."/>
            <person name="Goolsby J.A."/>
            <person name="Tidwell J."/>
            <person name="Bellgard S.E."/>
            <person name="Bellgard M.I."/>
        </authorList>
    </citation>
    <scope>NUCLEOTIDE SEQUENCE</scope>
    <source>
        <tissue evidence="1">Shoot tissue taken approximately 20 cm above the soil surface</tissue>
    </source>
</reference>
<reference evidence="1" key="1">
    <citation type="submission" date="2014-09" db="EMBL/GenBank/DDBJ databases">
        <authorList>
            <person name="Magalhaes I.L.F."/>
            <person name="Oliveira U."/>
            <person name="Santos F.R."/>
            <person name="Vidigal T.H.D.A."/>
            <person name="Brescovit A.D."/>
            <person name="Santos A.J."/>
        </authorList>
    </citation>
    <scope>NUCLEOTIDE SEQUENCE</scope>
    <source>
        <tissue evidence="1">Shoot tissue taken approximately 20 cm above the soil surface</tissue>
    </source>
</reference>
<sequence length="40" mass="4593">MLRFSFSEMVGDIPKKMLGSIISSSLLSHFLRIYMHGDTF</sequence>
<dbReference type="AlphaFoldDB" id="A0A0A9H0C0"/>
<dbReference type="EMBL" id="GBRH01171573">
    <property type="protein sequence ID" value="JAE26323.1"/>
    <property type="molecule type" value="Transcribed_RNA"/>
</dbReference>
<evidence type="ECO:0000313" key="1">
    <source>
        <dbReference type="EMBL" id="JAE26323.1"/>
    </source>
</evidence>
<organism evidence="1">
    <name type="scientific">Arundo donax</name>
    <name type="common">Giant reed</name>
    <name type="synonym">Donax arundinaceus</name>
    <dbReference type="NCBI Taxonomy" id="35708"/>
    <lineage>
        <taxon>Eukaryota</taxon>
        <taxon>Viridiplantae</taxon>
        <taxon>Streptophyta</taxon>
        <taxon>Embryophyta</taxon>
        <taxon>Tracheophyta</taxon>
        <taxon>Spermatophyta</taxon>
        <taxon>Magnoliopsida</taxon>
        <taxon>Liliopsida</taxon>
        <taxon>Poales</taxon>
        <taxon>Poaceae</taxon>
        <taxon>PACMAD clade</taxon>
        <taxon>Arundinoideae</taxon>
        <taxon>Arundineae</taxon>
        <taxon>Arundo</taxon>
    </lineage>
</organism>
<accession>A0A0A9H0C0</accession>
<proteinExistence type="predicted"/>